<dbReference type="STRING" id="1302659.I858_012525"/>
<protein>
    <recommendedName>
        <fullName evidence="3">Abortive phage infection protein</fullName>
    </recommendedName>
</protein>
<keyword evidence="2" id="KW-1185">Reference proteome</keyword>
<dbReference type="EMBL" id="CP016540">
    <property type="protein sequence ID" value="ANU27809.1"/>
    <property type="molecule type" value="Genomic_DNA"/>
</dbReference>
<gene>
    <name evidence="1" type="ORF">I858_012525</name>
</gene>
<dbReference type="RefSeq" id="WP_049693430.1">
    <property type="nucleotide sequence ID" value="NZ_CP016540.2"/>
</dbReference>
<evidence type="ECO:0000313" key="2">
    <source>
        <dbReference type="Proteomes" id="UP000053354"/>
    </source>
</evidence>
<accession>A0A1B1S3U0</accession>
<dbReference type="Proteomes" id="UP000053354">
    <property type="component" value="Chromosome"/>
</dbReference>
<evidence type="ECO:0000313" key="1">
    <source>
        <dbReference type="EMBL" id="ANU27809.1"/>
    </source>
</evidence>
<dbReference type="KEGG" id="pll:I858_012525"/>
<dbReference type="OrthoDB" id="2455488at2"/>
<evidence type="ECO:0008006" key="3">
    <source>
        <dbReference type="Google" id="ProtNLM"/>
    </source>
</evidence>
<proteinExistence type="predicted"/>
<sequence>MTDYNQQLEELKNGSIESLTIEKEDFLEFRAVLITREDFKHFRGAAYHHGTTIYTYTVEPSK</sequence>
<reference evidence="1" key="1">
    <citation type="submission" date="2016-10" db="EMBL/GenBank/DDBJ databases">
        <authorList>
            <person name="See-Too W.S."/>
        </authorList>
    </citation>
    <scope>NUCLEOTIDE SEQUENCE</scope>
    <source>
        <strain evidence="1">L10.15</strain>
    </source>
</reference>
<dbReference type="AlphaFoldDB" id="A0A1B1S3U0"/>
<name>A0A1B1S3U0_9BACL</name>
<organism evidence="1 2">
    <name type="scientific">Planococcus versutus</name>
    <dbReference type="NCBI Taxonomy" id="1302659"/>
    <lineage>
        <taxon>Bacteria</taxon>
        <taxon>Bacillati</taxon>
        <taxon>Bacillota</taxon>
        <taxon>Bacilli</taxon>
        <taxon>Bacillales</taxon>
        <taxon>Caryophanaceae</taxon>
        <taxon>Planococcus</taxon>
    </lineage>
</organism>